<gene>
    <name evidence="7" type="ORF">PU560_02235</name>
</gene>
<dbReference type="Proteomes" id="UP001165561">
    <property type="component" value="Unassembled WGS sequence"/>
</dbReference>
<keyword evidence="7" id="KW-0067">ATP-binding</keyword>
<dbReference type="GO" id="GO:0005524">
    <property type="term" value="F:ATP binding"/>
    <property type="evidence" value="ECO:0007669"/>
    <property type="project" value="UniProtKB-KW"/>
</dbReference>
<protein>
    <submittedName>
        <fullName evidence="7">ABC transporter ATP-binding protein</fullName>
    </submittedName>
</protein>
<dbReference type="InterPro" id="IPR011527">
    <property type="entry name" value="ABC1_TM_dom"/>
</dbReference>
<proteinExistence type="predicted"/>
<comment type="subcellular location">
    <subcellularLocation>
        <location evidence="1">Cell membrane</location>
        <topology evidence="1">Multi-pass membrane protein</topology>
    </subcellularLocation>
</comment>
<dbReference type="EMBL" id="JARACI010000396">
    <property type="protein sequence ID" value="MDD9205283.1"/>
    <property type="molecule type" value="Genomic_DNA"/>
</dbReference>
<comment type="caution">
    <text evidence="7">The sequence shown here is derived from an EMBL/GenBank/DDBJ whole genome shotgun (WGS) entry which is preliminary data.</text>
</comment>
<dbReference type="PANTHER" id="PTHR43394">
    <property type="entry name" value="ATP-DEPENDENT PERMEASE MDL1, MITOCHONDRIAL"/>
    <property type="match status" value="1"/>
</dbReference>
<feature type="transmembrane region" description="Helical" evidence="5">
    <location>
        <begin position="142"/>
        <end position="161"/>
    </location>
</feature>
<feature type="non-terminal residue" evidence="7">
    <location>
        <position position="219"/>
    </location>
</feature>
<evidence type="ECO:0000313" key="8">
    <source>
        <dbReference type="Proteomes" id="UP001165561"/>
    </source>
</evidence>
<evidence type="ECO:0000313" key="7">
    <source>
        <dbReference type="EMBL" id="MDD9205283.1"/>
    </source>
</evidence>
<sequence>MQLPVADARTVRTFARGLLAHYRVPLAGVVALQALAAIASLAVPWVLGDLVDEVAGGTTGEHVNTVALVLAVVVLLQTALTRYAQRDAMILGEEIFARLREQFLATVTHLPLSTVERAGTGDLLGRTTNDVDRVQWTVRFGVPRVLVAGITVLLTVAAAVLASPPTAVALLVGAPVLVLSLRWYLRRASPAYRANAAAFAGLNGTLTESVEQAATVDAL</sequence>
<evidence type="ECO:0000256" key="1">
    <source>
        <dbReference type="ARBA" id="ARBA00004651"/>
    </source>
</evidence>
<dbReference type="Pfam" id="PF00664">
    <property type="entry name" value="ABC_membrane"/>
    <property type="match status" value="1"/>
</dbReference>
<evidence type="ECO:0000256" key="4">
    <source>
        <dbReference type="ARBA" id="ARBA00023136"/>
    </source>
</evidence>
<keyword evidence="8" id="KW-1185">Reference proteome</keyword>
<keyword evidence="3 5" id="KW-1133">Transmembrane helix</keyword>
<dbReference type="Gene3D" id="1.20.1560.10">
    <property type="entry name" value="ABC transporter type 1, transmembrane domain"/>
    <property type="match status" value="1"/>
</dbReference>
<dbReference type="InterPro" id="IPR039421">
    <property type="entry name" value="Type_1_exporter"/>
</dbReference>
<dbReference type="InterPro" id="IPR036640">
    <property type="entry name" value="ABC1_TM_sf"/>
</dbReference>
<accession>A0ABT5TTA6</accession>
<keyword evidence="2 5" id="KW-0812">Transmembrane</keyword>
<organism evidence="7 8">
    <name type="scientific">Georgenia halotolerans</name>
    <dbReference type="NCBI Taxonomy" id="3028317"/>
    <lineage>
        <taxon>Bacteria</taxon>
        <taxon>Bacillati</taxon>
        <taxon>Actinomycetota</taxon>
        <taxon>Actinomycetes</taxon>
        <taxon>Micrococcales</taxon>
        <taxon>Bogoriellaceae</taxon>
        <taxon>Georgenia</taxon>
    </lineage>
</organism>
<feature type="transmembrane region" description="Helical" evidence="5">
    <location>
        <begin position="167"/>
        <end position="185"/>
    </location>
</feature>
<feature type="domain" description="ABC transmembrane type-1" evidence="6">
    <location>
        <begin position="27"/>
        <end position="219"/>
    </location>
</feature>
<evidence type="ECO:0000256" key="2">
    <source>
        <dbReference type="ARBA" id="ARBA00022692"/>
    </source>
</evidence>
<evidence type="ECO:0000259" key="6">
    <source>
        <dbReference type="PROSITE" id="PS50929"/>
    </source>
</evidence>
<keyword evidence="7" id="KW-0547">Nucleotide-binding</keyword>
<reference evidence="7" key="1">
    <citation type="submission" date="2023-02" db="EMBL/GenBank/DDBJ databases">
        <title>Georgenia sp.10Sc9-8, isolated from a soil sample collected from the Taklamakan desert.</title>
        <authorList>
            <person name="Liu S."/>
        </authorList>
    </citation>
    <scope>NUCLEOTIDE SEQUENCE</scope>
    <source>
        <strain evidence="7">10Sc9-8</strain>
    </source>
</reference>
<dbReference type="PANTHER" id="PTHR43394:SF1">
    <property type="entry name" value="ATP-BINDING CASSETTE SUB-FAMILY B MEMBER 10, MITOCHONDRIAL"/>
    <property type="match status" value="1"/>
</dbReference>
<evidence type="ECO:0000256" key="5">
    <source>
        <dbReference type="SAM" id="Phobius"/>
    </source>
</evidence>
<keyword evidence="4 5" id="KW-0472">Membrane</keyword>
<feature type="transmembrane region" description="Helical" evidence="5">
    <location>
        <begin position="62"/>
        <end position="80"/>
    </location>
</feature>
<evidence type="ECO:0000256" key="3">
    <source>
        <dbReference type="ARBA" id="ARBA00022989"/>
    </source>
</evidence>
<dbReference type="SUPFAM" id="SSF90123">
    <property type="entry name" value="ABC transporter transmembrane region"/>
    <property type="match status" value="1"/>
</dbReference>
<feature type="transmembrane region" description="Helical" evidence="5">
    <location>
        <begin position="26"/>
        <end position="47"/>
    </location>
</feature>
<name>A0ABT5TTA6_9MICO</name>
<dbReference type="PROSITE" id="PS50929">
    <property type="entry name" value="ABC_TM1F"/>
    <property type="match status" value="1"/>
</dbReference>